<keyword evidence="2" id="KW-0472">Membrane</keyword>
<evidence type="ECO:0000256" key="2">
    <source>
        <dbReference type="SAM" id="Phobius"/>
    </source>
</evidence>
<keyword evidence="4" id="KW-1185">Reference proteome</keyword>
<organism evidence="3 4">
    <name type="scientific">Agrococcus jejuensis</name>
    <dbReference type="NCBI Taxonomy" id="399736"/>
    <lineage>
        <taxon>Bacteria</taxon>
        <taxon>Bacillati</taxon>
        <taxon>Actinomycetota</taxon>
        <taxon>Actinomycetes</taxon>
        <taxon>Micrococcales</taxon>
        <taxon>Microbacteriaceae</taxon>
        <taxon>Agrococcus</taxon>
    </lineage>
</organism>
<reference evidence="4" key="1">
    <citation type="submission" date="2016-10" db="EMBL/GenBank/DDBJ databases">
        <authorList>
            <person name="Varghese N."/>
            <person name="Submissions S."/>
        </authorList>
    </citation>
    <scope>NUCLEOTIDE SEQUENCE [LARGE SCALE GENOMIC DNA]</scope>
    <source>
        <strain evidence="4">DSM 22002</strain>
    </source>
</reference>
<dbReference type="STRING" id="399736.SAMN04489720_0143"/>
<dbReference type="InterPro" id="IPR025445">
    <property type="entry name" value="DUF4191"/>
</dbReference>
<proteinExistence type="predicted"/>
<dbReference type="EMBL" id="LT629695">
    <property type="protein sequence ID" value="SDH12996.1"/>
    <property type="molecule type" value="Genomic_DNA"/>
</dbReference>
<dbReference type="Pfam" id="PF13829">
    <property type="entry name" value="DUF4191"/>
    <property type="match status" value="1"/>
</dbReference>
<evidence type="ECO:0000256" key="1">
    <source>
        <dbReference type="SAM" id="MobiDB-lite"/>
    </source>
</evidence>
<gene>
    <name evidence="3" type="ORF">SAMN04489720_0143</name>
</gene>
<evidence type="ECO:0000313" key="4">
    <source>
        <dbReference type="Proteomes" id="UP000198822"/>
    </source>
</evidence>
<feature type="region of interest" description="Disordered" evidence="1">
    <location>
        <begin position="212"/>
        <end position="231"/>
    </location>
</feature>
<accession>A0A1G7ZWG8</accession>
<sequence length="231" mass="25521">MAQPIDAREPGRIRTMWRIFQMTRKQDRLALPLMIGAAILPIVLAIVLALVVAPGDVLFTILWIVSGVLIGLMLLMLTLTWRAEKLAFSQIEGKPGAVGAVLSNGLRGSWQSSEMPVAVNTKTQDAVYRAVGRPGIVLIAEGPTARTERLVQDEQRKIKRIVPNVPVHVLRIGPDSEIPLRRLTRRMRGLKRTLTRAEVVAVGNRLSSLGGMQMPIPKGIDPRRMRAGRPR</sequence>
<feature type="transmembrane region" description="Helical" evidence="2">
    <location>
        <begin position="29"/>
        <end position="51"/>
    </location>
</feature>
<dbReference type="RefSeq" id="WP_092501560.1">
    <property type="nucleotide sequence ID" value="NZ_LT629695.1"/>
</dbReference>
<dbReference type="OrthoDB" id="8479889at2"/>
<dbReference type="Proteomes" id="UP000198822">
    <property type="component" value="Chromosome I"/>
</dbReference>
<dbReference type="AlphaFoldDB" id="A0A1G7ZWG8"/>
<feature type="transmembrane region" description="Helical" evidence="2">
    <location>
        <begin position="57"/>
        <end position="79"/>
    </location>
</feature>
<keyword evidence="2" id="KW-0812">Transmembrane</keyword>
<evidence type="ECO:0008006" key="5">
    <source>
        <dbReference type="Google" id="ProtNLM"/>
    </source>
</evidence>
<name>A0A1G7ZWG8_9MICO</name>
<evidence type="ECO:0000313" key="3">
    <source>
        <dbReference type="EMBL" id="SDH12996.1"/>
    </source>
</evidence>
<keyword evidence="2" id="KW-1133">Transmembrane helix</keyword>
<protein>
    <recommendedName>
        <fullName evidence="5">DUF4191 domain-containing protein</fullName>
    </recommendedName>
</protein>